<sequence>MRERSGTCAFLAACVLLALLGLRAHAAGKEPMEVNGAKLFCELSGTLKKVAKEIAAQLTARQGGVPKLSAVSLLLAHAALAQAHGTGVANEKINSLRARLEDVTGAQGKAQQMATLARGIEREARARADEIDSLVHLFARTRGTQNYGIKAEDSTSKAQLYDIDAQQGWAAQAIANAAPHGTAATLTTTGVAKLKGGARRNNELAIEGAGTTSLFAQIQALTVDVEKTQRTTKIFKTDGSSNACTNGSGSGAQCDCPLTDGTSGKPANGNGFTIGAWQIKAGASNTPTITWADADKEDAKSHNNTKLGRFATLVNDLEKWKKTWEDMAALCQEKKLATANITLGNMCGKDQDKHVQDAAALLQSVTRRETTNTHTQEQTTRDTRTTTHTDTTRNEGKTQHDTNKAKPATKTGTACEDETGAQGTWAVVKGKRVCTATSSTPAMRAWPLALAAQTPNAWALA</sequence>
<feature type="compositionally biased region" description="Basic and acidic residues" evidence="1">
    <location>
        <begin position="379"/>
        <end position="404"/>
    </location>
</feature>
<dbReference type="Proteomes" id="UP000009027">
    <property type="component" value="Unassembled WGS sequence"/>
</dbReference>
<evidence type="ECO:0000313" key="4">
    <source>
        <dbReference type="Proteomes" id="UP000009027"/>
    </source>
</evidence>
<evidence type="ECO:0008006" key="5">
    <source>
        <dbReference type="Google" id="ProtNLM"/>
    </source>
</evidence>
<keyword evidence="4" id="KW-1185">Reference proteome</keyword>
<dbReference type="VEuPathDB" id="TriTrypDB:TvY486_0044240"/>
<protein>
    <recommendedName>
        <fullName evidence="5">Variant surface glycoprotein (VSG)</fullName>
    </recommendedName>
</protein>
<organism evidence="3 4">
    <name type="scientific">Trypanosoma vivax (strain Y486)</name>
    <dbReference type="NCBI Taxonomy" id="1055687"/>
    <lineage>
        <taxon>Eukaryota</taxon>
        <taxon>Discoba</taxon>
        <taxon>Euglenozoa</taxon>
        <taxon>Kinetoplastea</taxon>
        <taxon>Metakinetoplastina</taxon>
        <taxon>Trypanosomatida</taxon>
        <taxon>Trypanosomatidae</taxon>
        <taxon>Trypanosoma</taxon>
        <taxon>Duttonella</taxon>
    </lineage>
</organism>
<proteinExistence type="predicted"/>
<evidence type="ECO:0000256" key="1">
    <source>
        <dbReference type="SAM" id="MobiDB-lite"/>
    </source>
</evidence>
<keyword evidence="2" id="KW-0732">Signal</keyword>
<feature type="region of interest" description="Disordered" evidence="1">
    <location>
        <begin position="366"/>
        <end position="419"/>
    </location>
</feature>
<dbReference type="AlphaFoldDB" id="F9WVA4"/>
<gene>
    <name evidence="3" type="ORF">TvY486_0044240</name>
</gene>
<reference evidence="3 4" key="1">
    <citation type="journal article" date="2012" name="Proc. Natl. Acad. Sci. U.S.A.">
        <title>Antigenic diversity is generated by distinct evolutionary mechanisms in African trypanosome species.</title>
        <authorList>
            <person name="Jackson A.P."/>
            <person name="Berry A."/>
            <person name="Aslett M."/>
            <person name="Allison H.C."/>
            <person name="Burton P."/>
            <person name="Vavrova-Anderson J."/>
            <person name="Brown R."/>
            <person name="Browne H."/>
            <person name="Corton N."/>
            <person name="Hauser H."/>
            <person name="Gamble J."/>
            <person name="Gilderthorp R."/>
            <person name="Marcello L."/>
            <person name="McQuillan J."/>
            <person name="Otto T.D."/>
            <person name="Quail M.A."/>
            <person name="Sanders M.J."/>
            <person name="van Tonder A."/>
            <person name="Ginger M.L."/>
            <person name="Field M.C."/>
            <person name="Barry J.D."/>
            <person name="Hertz-Fowler C."/>
            <person name="Berriman M."/>
        </authorList>
    </citation>
    <scope>NUCLEOTIDE SEQUENCE</scope>
    <source>
        <strain evidence="3 4">Y486</strain>
    </source>
</reference>
<name>F9WVA4_TRYVY</name>
<dbReference type="EMBL" id="CAEX01007806">
    <property type="protein sequence ID" value="CCD21511.1"/>
    <property type="molecule type" value="Genomic_DNA"/>
</dbReference>
<feature type="signal peptide" evidence="2">
    <location>
        <begin position="1"/>
        <end position="28"/>
    </location>
</feature>
<evidence type="ECO:0000256" key="2">
    <source>
        <dbReference type="SAM" id="SignalP"/>
    </source>
</evidence>
<evidence type="ECO:0000313" key="3">
    <source>
        <dbReference type="EMBL" id="CCD21511.1"/>
    </source>
</evidence>
<accession>F9WVA4</accession>
<feature type="chain" id="PRO_5003389682" description="Variant surface glycoprotein (VSG)" evidence="2">
    <location>
        <begin position="29"/>
        <end position="461"/>
    </location>
</feature>